<evidence type="ECO:0000256" key="1">
    <source>
        <dbReference type="SAM" id="Phobius"/>
    </source>
</evidence>
<comment type="caution">
    <text evidence="2">The sequence shown here is derived from an EMBL/GenBank/DDBJ whole genome shotgun (WGS) entry which is preliminary data.</text>
</comment>
<keyword evidence="1" id="KW-0812">Transmembrane</keyword>
<protein>
    <submittedName>
        <fullName evidence="2">Uncharacterized protein</fullName>
    </submittedName>
</protein>
<keyword evidence="1" id="KW-1133">Transmembrane helix</keyword>
<name>A0ABP5CMA7_9MICO</name>
<dbReference type="Proteomes" id="UP001499933">
    <property type="component" value="Unassembled WGS sequence"/>
</dbReference>
<gene>
    <name evidence="2" type="ORF">GCM10009776_31240</name>
</gene>
<dbReference type="RefSeq" id="WP_344096344.1">
    <property type="nucleotide sequence ID" value="NZ_BAAAOG010000008.1"/>
</dbReference>
<accession>A0ABP5CMA7</accession>
<sequence>MAIDTVAMPPALEAYYRDVLTIAEAMLDDSDSYDALADALEAPTLDIEAVDFQITVPSGSIDGVNAALGIVRLAADAAYVALVAHENRDLLSVDAIEQLFLKQPNGLSFFDAGQGSFWGKIRRPIEDEELRDRAGPYIVLVGVALGVIASLTGVPVVLAVIVAAIPGIDAVWQLGVRAGGERRARLASVDPSKAEETTVAIVGDRPITARAPITGATRDVVGFLARLRSATVLVRTADVEPAEGEEDATLVLVASDRLSWADVRAIAEEFLVELGDPMIAVESG</sequence>
<reference evidence="3" key="1">
    <citation type="journal article" date="2019" name="Int. J. Syst. Evol. Microbiol.">
        <title>The Global Catalogue of Microorganisms (GCM) 10K type strain sequencing project: providing services to taxonomists for standard genome sequencing and annotation.</title>
        <authorList>
            <consortium name="The Broad Institute Genomics Platform"/>
            <consortium name="The Broad Institute Genome Sequencing Center for Infectious Disease"/>
            <person name="Wu L."/>
            <person name="Ma J."/>
        </authorList>
    </citation>
    <scope>NUCLEOTIDE SEQUENCE [LARGE SCALE GENOMIC DNA]</scope>
    <source>
        <strain evidence="3">JCM 14901</strain>
    </source>
</reference>
<keyword evidence="1" id="KW-0472">Membrane</keyword>
<dbReference type="EMBL" id="BAAAOG010000008">
    <property type="protein sequence ID" value="GAA1966079.1"/>
    <property type="molecule type" value="Genomic_DNA"/>
</dbReference>
<evidence type="ECO:0000313" key="3">
    <source>
        <dbReference type="Proteomes" id="UP001499933"/>
    </source>
</evidence>
<organism evidence="2 3">
    <name type="scientific">Microbacterium deminutum</name>
    <dbReference type="NCBI Taxonomy" id="344164"/>
    <lineage>
        <taxon>Bacteria</taxon>
        <taxon>Bacillati</taxon>
        <taxon>Actinomycetota</taxon>
        <taxon>Actinomycetes</taxon>
        <taxon>Micrococcales</taxon>
        <taxon>Microbacteriaceae</taxon>
        <taxon>Microbacterium</taxon>
    </lineage>
</organism>
<feature type="transmembrane region" description="Helical" evidence="1">
    <location>
        <begin position="137"/>
        <end position="165"/>
    </location>
</feature>
<proteinExistence type="predicted"/>
<keyword evidence="3" id="KW-1185">Reference proteome</keyword>
<evidence type="ECO:0000313" key="2">
    <source>
        <dbReference type="EMBL" id="GAA1966079.1"/>
    </source>
</evidence>